<protein>
    <recommendedName>
        <fullName evidence="3">Peptidase M14 domain-containing protein</fullName>
    </recommendedName>
</protein>
<dbReference type="EMBL" id="NTJZ01000002">
    <property type="protein sequence ID" value="PDH34826.1"/>
    <property type="molecule type" value="Genomic_DNA"/>
</dbReference>
<dbReference type="AlphaFoldDB" id="A0A2A5WFC6"/>
<dbReference type="PANTHER" id="PTHR12756:SF11">
    <property type="entry name" value="CYTOSOLIC CARBOXYPEPTIDASE 1"/>
    <property type="match status" value="1"/>
</dbReference>
<gene>
    <name evidence="4" type="ORF">CNF02_02035</name>
</gene>
<feature type="domain" description="Peptidase M14" evidence="3">
    <location>
        <begin position="104"/>
        <end position="372"/>
    </location>
</feature>
<dbReference type="InterPro" id="IPR050821">
    <property type="entry name" value="Cytosolic_carboxypeptidase"/>
</dbReference>
<reference evidence="4 5" key="1">
    <citation type="submission" date="2017-08" db="EMBL/GenBank/DDBJ databases">
        <title>Fine stratification of microbial communities through a metagenomic profile of the photic zone.</title>
        <authorList>
            <person name="Haro-Moreno J.M."/>
            <person name="Lopez-Perez M."/>
            <person name="De La Torre J."/>
            <person name="Picazo A."/>
            <person name="Camacho A."/>
            <person name="Rodriguez-Valera F."/>
        </authorList>
    </citation>
    <scope>NUCLEOTIDE SEQUENCE [LARGE SCALE GENOMIC DNA]</scope>
    <source>
        <strain evidence="4">MED-G28</strain>
    </source>
</reference>
<accession>A0A2A5WFC6</accession>
<dbReference type="GO" id="GO:0006508">
    <property type="term" value="P:proteolysis"/>
    <property type="evidence" value="ECO:0007669"/>
    <property type="project" value="InterPro"/>
</dbReference>
<name>A0A2A5WFC6_9GAMM</name>
<evidence type="ECO:0000313" key="4">
    <source>
        <dbReference type="EMBL" id="PDH34826.1"/>
    </source>
</evidence>
<organism evidence="4 5">
    <name type="scientific">OM182 bacterium MED-G28</name>
    <dbReference type="NCBI Taxonomy" id="1986256"/>
    <lineage>
        <taxon>Bacteria</taxon>
        <taxon>Pseudomonadati</taxon>
        <taxon>Pseudomonadota</taxon>
        <taxon>Gammaproteobacteria</taxon>
        <taxon>OMG group</taxon>
        <taxon>OM182 clade</taxon>
    </lineage>
</organism>
<comment type="caution">
    <text evidence="4">The sequence shown here is derived from an EMBL/GenBank/DDBJ whole genome shotgun (WGS) entry which is preliminary data.</text>
</comment>
<evidence type="ECO:0000256" key="2">
    <source>
        <dbReference type="PROSITE-ProRule" id="PRU01379"/>
    </source>
</evidence>
<dbReference type="CDD" id="cd06234">
    <property type="entry name" value="M14_PaCCP-like"/>
    <property type="match status" value="1"/>
</dbReference>
<evidence type="ECO:0000313" key="5">
    <source>
        <dbReference type="Proteomes" id="UP000219329"/>
    </source>
</evidence>
<dbReference type="Pfam" id="PF18027">
    <property type="entry name" value="Pepdidase_M14_N"/>
    <property type="match status" value="1"/>
</dbReference>
<dbReference type="SUPFAM" id="SSF53187">
    <property type="entry name" value="Zn-dependent exopeptidases"/>
    <property type="match status" value="1"/>
</dbReference>
<dbReference type="Proteomes" id="UP000219329">
    <property type="component" value="Unassembled WGS sequence"/>
</dbReference>
<comment type="similarity">
    <text evidence="2">Belongs to the peptidase M14 family.</text>
</comment>
<feature type="active site" description="Proton donor/acceptor" evidence="2">
    <location>
        <position position="336"/>
    </location>
</feature>
<dbReference type="PANTHER" id="PTHR12756">
    <property type="entry name" value="CYTOSOLIC CARBOXYPEPTIDASE"/>
    <property type="match status" value="1"/>
</dbReference>
<dbReference type="InterPro" id="IPR040626">
    <property type="entry name" value="Pepdidase_M14_N"/>
</dbReference>
<evidence type="ECO:0000256" key="1">
    <source>
        <dbReference type="ARBA" id="ARBA00001947"/>
    </source>
</evidence>
<sequence>MEINQNFDAGNISVIDCNDASNIQLEINRDNNSEFFQWFYFRLSGVKNQQCTLNITNAKSAAYPLGFENYRVLYSYDRKEWCRHDTDLKADVLSIVFTSRHDSVYFAYFIPYSMERHHDLIANALSYEHCTHETIGKTLDGQDMDLLVFSTGDIKYKKNCWLIARQHPGETMSEWWMEGCIELLVDIENSQTQRVLDKCNVFIIPNMNPDGSRRGHLRTNAAGNNLNREWQIPSLEGSPEVFFVKEKMSVTGVDFLLDVHGDEALPYCFIAGTEGLKGWSKSRQAQLDFYKNRLAEVNTDFQTIRGYPSKAAGQANMTMSTAQIAGLHNCLAMTLEMPFKDTTATPDEKYGWSTLRCKRLGHSCLKVMEEFIGRSF</sequence>
<evidence type="ECO:0000259" key="3">
    <source>
        <dbReference type="PROSITE" id="PS52035"/>
    </source>
</evidence>
<proteinExistence type="inferred from homology"/>
<dbReference type="Pfam" id="PF00246">
    <property type="entry name" value="Peptidase_M14"/>
    <property type="match status" value="1"/>
</dbReference>
<dbReference type="PROSITE" id="PS52035">
    <property type="entry name" value="PEPTIDASE_M14"/>
    <property type="match status" value="1"/>
</dbReference>
<dbReference type="GO" id="GO:0008270">
    <property type="term" value="F:zinc ion binding"/>
    <property type="evidence" value="ECO:0007669"/>
    <property type="project" value="InterPro"/>
</dbReference>
<dbReference type="Gene3D" id="2.60.40.3120">
    <property type="match status" value="1"/>
</dbReference>
<dbReference type="Gene3D" id="3.40.630.10">
    <property type="entry name" value="Zn peptidases"/>
    <property type="match status" value="1"/>
</dbReference>
<comment type="cofactor">
    <cofactor evidence="1">
        <name>Zn(2+)</name>
        <dbReference type="ChEBI" id="CHEBI:29105"/>
    </cofactor>
</comment>
<dbReference type="GO" id="GO:0004181">
    <property type="term" value="F:metallocarboxypeptidase activity"/>
    <property type="evidence" value="ECO:0007669"/>
    <property type="project" value="InterPro"/>
</dbReference>
<dbReference type="InterPro" id="IPR000834">
    <property type="entry name" value="Peptidase_M14"/>
</dbReference>